<protein>
    <submittedName>
        <fullName evidence="1">Uncharacterized protein</fullName>
    </submittedName>
</protein>
<evidence type="ECO:0000313" key="2">
    <source>
        <dbReference type="Proteomes" id="UP000048948"/>
    </source>
</evidence>
<dbReference type="EMBL" id="CNGE01001779">
    <property type="protein sequence ID" value="CKU49538.1"/>
    <property type="molecule type" value="Genomic_DNA"/>
</dbReference>
<accession>A0A655AYA5</accession>
<sequence length="123" mass="12452">MPAATTNQAISPGEQAAAATLKPTVVRASPAAAIQRVTHTPAPARMSGRGPSASCLLSHGVNSGVTATTARALINCTQPYAPTPSPLALISIGTAAKKPISVVSVARPETANRTRRLSESACR</sequence>
<dbReference type="AlphaFoldDB" id="A0A655AYA5"/>
<evidence type="ECO:0000313" key="1">
    <source>
        <dbReference type="EMBL" id="CKU49538.1"/>
    </source>
</evidence>
<gene>
    <name evidence="1" type="ORF">ERS027646_04823</name>
</gene>
<proteinExistence type="predicted"/>
<organism evidence="1 2">
    <name type="scientific">Mycobacterium tuberculosis</name>
    <dbReference type="NCBI Taxonomy" id="1773"/>
    <lineage>
        <taxon>Bacteria</taxon>
        <taxon>Bacillati</taxon>
        <taxon>Actinomycetota</taxon>
        <taxon>Actinomycetes</taxon>
        <taxon>Mycobacteriales</taxon>
        <taxon>Mycobacteriaceae</taxon>
        <taxon>Mycobacterium</taxon>
        <taxon>Mycobacterium tuberculosis complex</taxon>
    </lineage>
</organism>
<name>A0A655AYA5_MYCTX</name>
<dbReference type="Proteomes" id="UP000048948">
    <property type="component" value="Unassembled WGS sequence"/>
</dbReference>
<reference evidence="1 2" key="1">
    <citation type="submission" date="2015-03" db="EMBL/GenBank/DDBJ databases">
        <authorList>
            <consortium name="Pathogen Informatics"/>
        </authorList>
    </citation>
    <scope>NUCLEOTIDE SEQUENCE [LARGE SCALE GENOMIC DNA]</scope>
    <source>
        <strain evidence="1 2">Bir 172</strain>
    </source>
</reference>